<evidence type="ECO:0000313" key="6">
    <source>
        <dbReference type="EMBL" id="OPB92906.1"/>
    </source>
</evidence>
<feature type="domain" description="HTH araC/xylS-type" evidence="4">
    <location>
        <begin position="212"/>
        <end position="309"/>
    </location>
</feature>
<keyword evidence="2" id="KW-0238">DNA-binding</keyword>
<dbReference type="Proteomes" id="UP000190816">
    <property type="component" value="Unassembled WGS sequence"/>
</dbReference>
<evidence type="ECO:0000313" key="5">
    <source>
        <dbReference type="EMBL" id="OPB75405.1"/>
    </source>
</evidence>
<dbReference type="InterPro" id="IPR053142">
    <property type="entry name" value="PchR_regulatory_protein"/>
</dbReference>
<dbReference type="SMART" id="SM00342">
    <property type="entry name" value="HTH_ARAC"/>
    <property type="match status" value="1"/>
</dbReference>
<reference evidence="6 7" key="2">
    <citation type="submission" date="2016-07" db="EMBL/GenBank/DDBJ databases">
        <title>Revisiting the Taxonomy of the Elizabethkingia Genus based on Whole-Genome Sequencing, Optical Mapping, and MALDI-TOF.</title>
        <authorList>
            <person name="Nicholson A.C."/>
        </authorList>
    </citation>
    <scope>NUCLEOTIDE SEQUENCE [LARGE SCALE GENOMIC DNA]</scope>
    <source>
        <strain evidence="6 7">C1558</strain>
    </source>
</reference>
<keyword evidence="7" id="KW-1185">Reference proteome</keyword>
<dbReference type="GO" id="GO:0003700">
    <property type="term" value="F:DNA-binding transcription factor activity"/>
    <property type="evidence" value="ECO:0007669"/>
    <property type="project" value="InterPro"/>
</dbReference>
<dbReference type="PRINTS" id="PR00032">
    <property type="entry name" value="HTHARAC"/>
</dbReference>
<dbReference type="InterPro" id="IPR018060">
    <property type="entry name" value="HTH_AraC"/>
</dbReference>
<dbReference type="AlphaFoldDB" id="A0AAJ3TPQ0"/>
<dbReference type="RefSeq" id="WP_078403898.1">
    <property type="nucleotide sequence ID" value="NZ_CP016377.1"/>
</dbReference>
<dbReference type="EMBL" id="MBDS01000002">
    <property type="protein sequence ID" value="OPB92906.1"/>
    <property type="molecule type" value="Genomic_DNA"/>
</dbReference>
<evidence type="ECO:0000313" key="7">
    <source>
        <dbReference type="Proteomes" id="UP000190016"/>
    </source>
</evidence>
<dbReference type="Pfam" id="PF12833">
    <property type="entry name" value="HTH_18"/>
    <property type="match status" value="1"/>
</dbReference>
<dbReference type="Proteomes" id="UP000190016">
    <property type="component" value="Unassembled WGS sequence"/>
</dbReference>
<dbReference type="InterPro" id="IPR020449">
    <property type="entry name" value="Tscrpt_reg_AraC-type_HTH"/>
</dbReference>
<gene>
    <name evidence="5" type="ORF">BAY32_07695</name>
    <name evidence="6" type="ORF">BB021_00435</name>
</gene>
<sequence length="309" mass="36165">MQTTENTIIKRHNLQSAYFEEYSEIEKKLESKLGGFLFFRETSFNGLQFVRCDYSLSERELLIIDVENEVLEMHFRLNGLSHINTSKKSLEVKRGSNFLTYGNDNKQEVWMHPTEKGAFFEIRIGTSHFEKLIDGFSNTDSKDFFGNYPLITTPEMFAIINQIENSNYSGNMKALFYEAKMTELFLLQIQQVQQTPTKNIFSYKEADKNKIYDVKYLIEKDFNDCITISKLAQLTGINKRKLMQGFKELFGTTIYQYVLDLKMQESRRLLLDENKYVNEVASLIGYKNPQHFIVAFKKKFGFSPGKLKE</sequence>
<dbReference type="SUPFAM" id="SSF46689">
    <property type="entry name" value="Homeodomain-like"/>
    <property type="match status" value="2"/>
</dbReference>
<dbReference type="PROSITE" id="PS01124">
    <property type="entry name" value="HTH_ARAC_FAMILY_2"/>
    <property type="match status" value="1"/>
</dbReference>
<dbReference type="GO" id="GO:0043565">
    <property type="term" value="F:sequence-specific DNA binding"/>
    <property type="evidence" value="ECO:0007669"/>
    <property type="project" value="InterPro"/>
</dbReference>
<dbReference type="InterPro" id="IPR009057">
    <property type="entry name" value="Homeodomain-like_sf"/>
</dbReference>
<comment type="caution">
    <text evidence="5">The sequence shown here is derived from an EMBL/GenBank/DDBJ whole genome shotgun (WGS) entry which is preliminary data.</text>
</comment>
<evidence type="ECO:0000259" key="4">
    <source>
        <dbReference type="PROSITE" id="PS01124"/>
    </source>
</evidence>
<protein>
    <recommendedName>
        <fullName evidence="4">HTH araC/xylS-type domain-containing protein</fullName>
    </recommendedName>
</protein>
<dbReference type="PROSITE" id="PS00041">
    <property type="entry name" value="HTH_ARAC_FAMILY_1"/>
    <property type="match status" value="1"/>
</dbReference>
<name>A0AAJ3TPQ0_9FLAO</name>
<accession>A0AAJ3TPQ0</accession>
<dbReference type="PANTHER" id="PTHR47893:SF1">
    <property type="entry name" value="REGULATORY PROTEIN PCHR"/>
    <property type="match status" value="1"/>
</dbReference>
<evidence type="ECO:0000313" key="8">
    <source>
        <dbReference type="Proteomes" id="UP000190816"/>
    </source>
</evidence>
<dbReference type="Gene3D" id="1.10.10.60">
    <property type="entry name" value="Homeodomain-like"/>
    <property type="match status" value="1"/>
</dbReference>
<reference evidence="5 8" key="1">
    <citation type="submission" date="2016-06" db="EMBL/GenBank/DDBJ databases">
        <authorList>
            <person name="Nicholson A.C."/>
        </authorList>
    </citation>
    <scope>NUCLEOTIDE SEQUENCE [LARGE SCALE GENOMIC DNA]</scope>
    <source>
        <strain evidence="5 8">G4123</strain>
    </source>
</reference>
<evidence type="ECO:0000256" key="3">
    <source>
        <dbReference type="ARBA" id="ARBA00023163"/>
    </source>
</evidence>
<evidence type="ECO:0000256" key="1">
    <source>
        <dbReference type="ARBA" id="ARBA00023015"/>
    </source>
</evidence>
<evidence type="ECO:0000256" key="2">
    <source>
        <dbReference type="ARBA" id="ARBA00023125"/>
    </source>
</evidence>
<keyword evidence="1" id="KW-0805">Transcription regulation</keyword>
<proteinExistence type="predicted"/>
<dbReference type="PANTHER" id="PTHR47893">
    <property type="entry name" value="REGULATORY PROTEIN PCHR"/>
    <property type="match status" value="1"/>
</dbReference>
<dbReference type="EMBL" id="MAIC01000014">
    <property type="protein sequence ID" value="OPB75405.1"/>
    <property type="molecule type" value="Genomic_DNA"/>
</dbReference>
<organism evidence="5 8">
    <name type="scientific">Elizabethkingia ursingii</name>
    <dbReference type="NCBI Taxonomy" id="1756150"/>
    <lineage>
        <taxon>Bacteria</taxon>
        <taxon>Pseudomonadati</taxon>
        <taxon>Bacteroidota</taxon>
        <taxon>Flavobacteriia</taxon>
        <taxon>Flavobacteriales</taxon>
        <taxon>Weeksellaceae</taxon>
        <taxon>Elizabethkingia</taxon>
    </lineage>
</organism>
<keyword evidence="3" id="KW-0804">Transcription</keyword>
<dbReference type="InterPro" id="IPR018062">
    <property type="entry name" value="HTH_AraC-typ_CS"/>
</dbReference>
<dbReference type="KEGG" id="ego:BBD34_13940"/>